<feature type="compositionally biased region" description="Basic and acidic residues" evidence="1">
    <location>
        <begin position="161"/>
        <end position="173"/>
    </location>
</feature>
<dbReference type="KEGG" id="dle:111179879"/>
<dbReference type="InParanoid" id="A0A7F8K394"/>
<dbReference type="AlphaFoldDB" id="A0A7F8K394"/>
<organism evidence="2 3">
    <name type="scientific">Delphinapterus leucas</name>
    <name type="common">Beluga whale</name>
    <dbReference type="NCBI Taxonomy" id="9749"/>
    <lineage>
        <taxon>Eukaryota</taxon>
        <taxon>Metazoa</taxon>
        <taxon>Chordata</taxon>
        <taxon>Craniata</taxon>
        <taxon>Vertebrata</taxon>
        <taxon>Euteleostomi</taxon>
        <taxon>Mammalia</taxon>
        <taxon>Eutheria</taxon>
        <taxon>Laurasiatheria</taxon>
        <taxon>Artiodactyla</taxon>
        <taxon>Whippomorpha</taxon>
        <taxon>Cetacea</taxon>
        <taxon>Odontoceti</taxon>
        <taxon>Monodontidae</taxon>
        <taxon>Delphinapterus</taxon>
    </lineage>
</organism>
<name>A0A7F8K394_DELLE</name>
<accession>A0A7F8K394</accession>
<feature type="region of interest" description="Disordered" evidence="1">
    <location>
        <begin position="1"/>
        <end position="35"/>
    </location>
</feature>
<reference evidence="3" key="1">
    <citation type="submission" date="2025-08" db="UniProtKB">
        <authorList>
            <consortium name="RefSeq"/>
        </authorList>
    </citation>
    <scope>IDENTIFICATION</scope>
    <source>
        <tissue evidence="3">Blood</tissue>
    </source>
</reference>
<evidence type="ECO:0000313" key="2">
    <source>
        <dbReference type="Proteomes" id="UP000248483"/>
    </source>
</evidence>
<feature type="compositionally biased region" description="Acidic residues" evidence="1">
    <location>
        <begin position="191"/>
        <end position="200"/>
    </location>
</feature>
<feature type="region of interest" description="Disordered" evidence="1">
    <location>
        <begin position="47"/>
        <end position="66"/>
    </location>
</feature>
<evidence type="ECO:0000256" key="1">
    <source>
        <dbReference type="SAM" id="MobiDB-lite"/>
    </source>
</evidence>
<gene>
    <name evidence="3" type="primary">LOC111179879</name>
</gene>
<evidence type="ECO:0000313" key="3">
    <source>
        <dbReference type="RefSeq" id="XP_030615784.1"/>
    </source>
</evidence>
<proteinExistence type="predicted"/>
<feature type="region of interest" description="Disordered" evidence="1">
    <location>
        <begin position="96"/>
        <end position="200"/>
    </location>
</feature>
<keyword evidence="2" id="KW-1185">Reference proteome</keyword>
<dbReference type="GeneID" id="111179879"/>
<dbReference type="Proteomes" id="UP000248483">
    <property type="component" value="Unplaced"/>
</dbReference>
<protein>
    <submittedName>
        <fullName evidence="3">Uncharacterized protein LOC111179879</fullName>
    </submittedName>
</protein>
<sequence length="200" mass="21770">MSKTDTKTKSQTSHSLMEVSGHARPLEGSWEGDGVSGVAAAENGLLCPEAKGWPGIPGRKGAVSPRPRWIHRRQAFPTRTNTILSLRPFPYCPLRGAEGKLRTGGPGQPQSQARSSLRPVRHPSGPSRLCHLSDHMPCPVPRQASTALPPQARPRAQRCFSKPEDSGIKDCLRNESSLQRPADGETSPMPGDEEMEIWRG</sequence>
<dbReference type="RefSeq" id="XP_030615784.1">
    <property type="nucleotide sequence ID" value="XM_030759924.1"/>
</dbReference>